<evidence type="ECO:0000313" key="2">
    <source>
        <dbReference type="Proteomes" id="UP000241769"/>
    </source>
</evidence>
<protein>
    <submittedName>
        <fullName evidence="1">Uncharacterized protein</fullName>
    </submittedName>
</protein>
<sequence length="83" mass="9140">MMYPIQGWFTILLPPHIPSCVHPLLMDDAFIFGVTVTAAEDKWIPTVRQIYSCLASGSSLLSVMPNPTVISHPLNSGIKTRSE</sequence>
<comment type="caution">
    <text evidence="1">The sequence shown here is derived from an EMBL/GenBank/DDBJ whole genome shotgun (WGS) entry which is preliminary data.</text>
</comment>
<gene>
    <name evidence="1" type="ORF">PROFUN_10548</name>
</gene>
<dbReference type="Proteomes" id="UP000241769">
    <property type="component" value="Unassembled WGS sequence"/>
</dbReference>
<dbReference type="AlphaFoldDB" id="A0A2P6N6S2"/>
<accession>A0A2P6N6S2</accession>
<evidence type="ECO:0000313" key="1">
    <source>
        <dbReference type="EMBL" id="PRP79648.1"/>
    </source>
</evidence>
<keyword evidence="2" id="KW-1185">Reference proteome</keyword>
<dbReference type="EMBL" id="MDYQ01000176">
    <property type="protein sequence ID" value="PRP79648.1"/>
    <property type="molecule type" value="Genomic_DNA"/>
</dbReference>
<reference evidence="1 2" key="1">
    <citation type="journal article" date="2018" name="Genome Biol. Evol.">
        <title>Multiple Roots of Fruiting Body Formation in Amoebozoa.</title>
        <authorList>
            <person name="Hillmann F."/>
            <person name="Forbes G."/>
            <person name="Novohradska S."/>
            <person name="Ferling I."/>
            <person name="Riege K."/>
            <person name="Groth M."/>
            <person name="Westermann M."/>
            <person name="Marz M."/>
            <person name="Spaller T."/>
            <person name="Winckler T."/>
            <person name="Schaap P."/>
            <person name="Glockner G."/>
        </authorList>
    </citation>
    <scope>NUCLEOTIDE SEQUENCE [LARGE SCALE GENOMIC DNA]</scope>
    <source>
        <strain evidence="1 2">Jena</strain>
    </source>
</reference>
<organism evidence="1 2">
    <name type="scientific">Planoprotostelium fungivorum</name>
    <dbReference type="NCBI Taxonomy" id="1890364"/>
    <lineage>
        <taxon>Eukaryota</taxon>
        <taxon>Amoebozoa</taxon>
        <taxon>Evosea</taxon>
        <taxon>Variosea</taxon>
        <taxon>Cavosteliida</taxon>
        <taxon>Cavosteliaceae</taxon>
        <taxon>Planoprotostelium</taxon>
    </lineage>
</organism>
<name>A0A2P6N6S2_9EUKA</name>
<dbReference type="InParanoid" id="A0A2P6N6S2"/>
<proteinExistence type="predicted"/>